<keyword evidence="2" id="KW-1185">Reference proteome</keyword>
<protein>
    <submittedName>
        <fullName evidence="1">Uncharacterized protein</fullName>
    </submittedName>
</protein>
<name>A0A917D0T9_9BACL</name>
<reference evidence="1" key="2">
    <citation type="submission" date="2020-09" db="EMBL/GenBank/DDBJ databases">
        <authorList>
            <person name="Sun Q."/>
            <person name="Zhou Y."/>
        </authorList>
    </citation>
    <scope>NUCLEOTIDE SEQUENCE</scope>
    <source>
        <strain evidence="1">CGMCC 1.12987</strain>
    </source>
</reference>
<organism evidence="1 2">
    <name type="scientific">Paenibacillus abyssi</name>
    <dbReference type="NCBI Taxonomy" id="1340531"/>
    <lineage>
        <taxon>Bacteria</taxon>
        <taxon>Bacillati</taxon>
        <taxon>Bacillota</taxon>
        <taxon>Bacilli</taxon>
        <taxon>Bacillales</taxon>
        <taxon>Paenibacillaceae</taxon>
        <taxon>Paenibacillus</taxon>
    </lineage>
</organism>
<sequence length="59" mass="5987">MGACPPGTIAGSSPHNASFLQPGSRLGFTVSGVQRAEPLGSPFGKGGFRGINYKPLEAI</sequence>
<dbReference type="AlphaFoldDB" id="A0A917D0T9"/>
<reference evidence="1" key="1">
    <citation type="journal article" date="2014" name="Int. J. Syst. Evol. Microbiol.">
        <title>Complete genome sequence of Corynebacterium casei LMG S-19264T (=DSM 44701T), isolated from a smear-ripened cheese.</title>
        <authorList>
            <consortium name="US DOE Joint Genome Institute (JGI-PGF)"/>
            <person name="Walter F."/>
            <person name="Albersmeier A."/>
            <person name="Kalinowski J."/>
            <person name="Ruckert C."/>
        </authorList>
    </citation>
    <scope>NUCLEOTIDE SEQUENCE</scope>
    <source>
        <strain evidence="1">CGMCC 1.12987</strain>
    </source>
</reference>
<gene>
    <name evidence="1" type="ORF">GCM10010916_22960</name>
</gene>
<dbReference type="Proteomes" id="UP000644756">
    <property type="component" value="Unassembled WGS sequence"/>
</dbReference>
<evidence type="ECO:0000313" key="2">
    <source>
        <dbReference type="Proteomes" id="UP000644756"/>
    </source>
</evidence>
<accession>A0A917D0T9</accession>
<proteinExistence type="predicted"/>
<dbReference type="EMBL" id="BMGR01000007">
    <property type="protein sequence ID" value="GGG05299.1"/>
    <property type="molecule type" value="Genomic_DNA"/>
</dbReference>
<evidence type="ECO:0000313" key="1">
    <source>
        <dbReference type="EMBL" id="GGG05299.1"/>
    </source>
</evidence>
<comment type="caution">
    <text evidence="1">The sequence shown here is derived from an EMBL/GenBank/DDBJ whole genome shotgun (WGS) entry which is preliminary data.</text>
</comment>